<proteinExistence type="inferred from homology"/>
<evidence type="ECO:0000256" key="6">
    <source>
        <dbReference type="ARBA" id="ARBA00022989"/>
    </source>
</evidence>
<evidence type="ECO:0000256" key="2">
    <source>
        <dbReference type="ARBA" id="ARBA00007362"/>
    </source>
</evidence>
<feature type="transmembrane region" description="Helical" evidence="8">
    <location>
        <begin position="149"/>
        <end position="165"/>
    </location>
</feature>
<feature type="transmembrane region" description="Helical" evidence="8">
    <location>
        <begin position="43"/>
        <end position="65"/>
    </location>
</feature>
<dbReference type="PANTHER" id="PTHR32322">
    <property type="entry name" value="INNER MEMBRANE TRANSPORTER"/>
    <property type="match status" value="1"/>
</dbReference>
<evidence type="ECO:0000259" key="9">
    <source>
        <dbReference type="Pfam" id="PF00892"/>
    </source>
</evidence>
<keyword evidence="4" id="KW-1003">Cell membrane</keyword>
<evidence type="ECO:0000256" key="3">
    <source>
        <dbReference type="ARBA" id="ARBA00022448"/>
    </source>
</evidence>
<organism evidence="10 11">
    <name type="scientific">Leisingera daeponensis</name>
    <dbReference type="NCBI Taxonomy" id="405746"/>
    <lineage>
        <taxon>Bacteria</taxon>
        <taxon>Pseudomonadati</taxon>
        <taxon>Pseudomonadota</taxon>
        <taxon>Alphaproteobacteria</taxon>
        <taxon>Rhodobacterales</taxon>
        <taxon>Roseobacteraceae</taxon>
        <taxon>Leisingera</taxon>
    </lineage>
</organism>
<reference evidence="10 11" key="1">
    <citation type="submission" date="2021-06" db="EMBL/GenBank/DDBJ databases">
        <title>50 bacteria genomes isolated from Dapeng, Shenzhen, China.</title>
        <authorList>
            <person name="Zheng W."/>
            <person name="Yu S."/>
            <person name="Huang Y."/>
        </authorList>
    </citation>
    <scope>NUCLEOTIDE SEQUENCE [LARGE SCALE GENOMIC DNA]</scope>
    <source>
        <strain evidence="10 11">DP1N14-2</strain>
    </source>
</reference>
<protein>
    <submittedName>
        <fullName evidence="10">EamA family transporter RarD</fullName>
    </submittedName>
</protein>
<comment type="subcellular location">
    <subcellularLocation>
        <location evidence="1">Cell membrane</location>
        <topology evidence="1">Multi-pass membrane protein</topology>
    </subcellularLocation>
</comment>
<feature type="transmembrane region" description="Helical" evidence="8">
    <location>
        <begin position="238"/>
        <end position="256"/>
    </location>
</feature>
<keyword evidence="5 8" id="KW-0812">Transmembrane</keyword>
<gene>
    <name evidence="10" type="primary">rarD</name>
    <name evidence="10" type="ORF">KUV26_04055</name>
</gene>
<dbReference type="SUPFAM" id="SSF103481">
    <property type="entry name" value="Multidrug resistance efflux transporter EmrE"/>
    <property type="match status" value="2"/>
</dbReference>
<evidence type="ECO:0000256" key="4">
    <source>
        <dbReference type="ARBA" id="ARBA00022475"/>
    </source>
</evidence>
<comment type="caution">
    <text evidence="10">The sequence shown here is derived from an EMBL/GenBank/DDBJ whole genome shotgun (WGS) entry which is preliminary data.</text>
</comment>
<feature type="transmembrane region" description="Helical" evidence="8">
    <location>
        <begin position="102"/>
        <end position="119"/>
    </location>
</feature>
<sequence length="303" mass="32127">MGEAQKGVLALCASCTVWGHSGIYYKALSHVPPEQVLSHRALWSFVFFAIVLLFQGRISALGAALSTRRSALLLAFASAMISLNWFIFISAVQLGYATEASLGYYVFPLLSVLLGRLAFGERLTRAQGVAVFLAGLAVAVLSFGLGAAPWIPLALSFSFALYGVVKKQLPLGPVVSVTAEVALLLPVALAIIWMTGGAGFLGGPGDAAMLMFSGILTGLPLILFAYAARRVRLGTVGVLQYLNPTLQFLVAVLVFAEPFTPWHGTAFALIWSAVAVFSFSALRQERASRRAAMAATGVSAQIR</sequence>
<dbReference type="InterPro" id="IPR050638">
    <property type="entry name" value="AA-Vitamin_Transporters"/>
</dbReference>
<dbReference type="Proteomes" id="UP000766629">
    <property type="component" value="Unassembled WGS sequence"/>
</dbReference>
<name>A0ABS7NBL7_9RHOB</name>
<feature type="transmembrane region" description="Helical" evidence="8">
    <location>
        <begin position="207"/>
        <end position="226"/>
    </location>
</feature>
<dbReference type="PANTHER" id="PTHR32322:SF2">
    <property type="entry name" value="EAMA DOMAIN-CONTAINING PROTEIN"/>
    <property type="match status" value="1"/>
</dbReference>
<feature type="domain" description="EamA" evidence="9">
    <location>
        <begin position="153"/>
        <end position="278"/>
    </location>
</feature>
<dbReference type="RefSeq" id="WP_222507393.1">
    <property type="nucleotide sequence ID" value="NZ_JAHVJA010000001.1"/>
</dbReference>
<accession>A0ABS7NBL7</accession>
<keyword evidence="7 8" id="KW-0472">Membrane</keyword>
<comment type="similarity">
    <text evidence="2">Belongs to the EamA transporter family.</text>
</comment>
<feature type="transmembrane region" description="Helical" evidence="8">
    <location>
        <begin position="72"/>
        <end position="96"/>
    </location>
</feature>
<keyword evidence="3" id="KW-0813">Transport</keyword>
<feature type="transmembrane region" description="Helical" evidence="8">
    <location>
        <begin position="262"/>
        <end position="282"/>
    </location>
</feature>
<keyword evidence="11" id="KW-1185">Reference proteome</keyword>
<evidence type="ECO:0000256" key="1">
    <source>
        <dbReference type="ARBA" id="ARBA00004651"/>
    </source>
</evidence>
<feature type="transmembrane region" description="Helical" evidence="8">
    <location>
        <begin position="177"/>
        <end position="201"/>
    </location>
</feature>
<evidence type="ECO:0000313" key="10">
    <source>
        <dbReference type="EMBL" id="MBY6138600.1"/>
    </source>
</evidence>
<dbReference type="Pfam" id="PF00892">
    <property type="entry name" value="EamA"/>
    <property type="match status" value="2"/>
</dbReference>
<keyword evidence="6 8" id="KW-1133">Transmembrane helix</keyword>
<dbReference type="EMBL" id="JAHVJA010000001">
    <property type="protein sequence ID" value="MBY6138600.1"/>
    <property type="molecule type" value="Genomic_DNA"/>
</dbReference>
<feature type="domain" description="EamA" evidence="9">
    <location>
        <begin position="6"/>
        <end position="142"/>
    </location>
</feature>
<evidence type="ECO:0000313" key="11">
    <source>
        <dbReference type="Proteomes" id="UP000766629"/>
    </source>
</evidence>
<dbReference type="InterPro" id="IPR000620">
    <property type="entry name" value="EamA_dom"/>
</dbReference>
<evidence type="ECO:0000256" key="5">
    <source>
        <dbReference type="ARBA" id="ARBA00022692"/>
    </source>
</evidence>
<evidence type="ECO:0000256" key="7">
    <source>
        <dbReference type="ARBA" id="ARBA00023136"/>
    </source>
</evidence>
<feature type="transmembrane region" description="Helical" evidence="8">
    <location>
        <begin position="126"/>
        <end position="143"/>
    </location>
</feature>
<dbReference type="NCBIfam" id="TIGR00688">
    <property type="entry name" value="rarD"/>
    <property type="match status" value="1"/>
</dbReference>
<dbReference type="InterPro" id="IPR004626">
    <property type="entry name" value="RarD"/>
</dbReference>
<evidence type="ECO:0000256" key="8">
    <source>
        <dbReference type="SAM" id="Phobius"/>
    </source>
</evidence>
<dbReference type="InterPro" id="IPR037185">
    <property type="entry name" value="EmrE-like"/>
</dbReference>